<dbReference type="EMBL" id="VCPD01000001">
    <property type="protein sequence ID" value="TMV09952.1"/>
    <property type="molecule type" value="Genomic_DNA"/>
</dbReference>
<comment type="caution">
    <text evidence="1">The sequence shown here is derived from an EMBL/GenBank/DDBJ whole genome shotgun (WGS) entry which is preliminary data.</text>
</comment>
<evidence type="ECO:0008006" key="3">
    <source>
        <dbReference type="Google" id="ProtNLM"/>
    </source>
</evidence>
<evidence type="ECO:0000313" key="2">
    <source>
        <dbReference type="Proteomes" id="UP001193035"/>
    </source>
</evidence>
<keyword evidence="2" id="KW-1185">Reference proteome</keyword>
<organism evidence="1 2">
    <name type="scientific">Ruegeria sediminis</name>
    <dbReference type="NCBI Taxonomy" id="2583820"/>
    <lineage>
        <taxon>Bacteria</taxon>
        <taxon>Pseudomonadati</taxon>
        <taxon>Pseudomonadota</taxon>
        <taxon>Alphaproteobacteria</taxon>
        <taxon>Rhodobacterales</taxon>
        <taxon>Roseobacteraceae</taxon>
        <taxon>Ruegeria</taxon>
    </lineage>
</organism>
<gene>
    <name evidence="1" type="ORF">FGK63_02460</name>
</gene>
<dbReference type="RefSeq" id="WP_138840011.1">
    <property type="nucleotide sequence ID" value="NZ_VCPD01000001.1"/>
</dbReference>
<proteinExistence type="predicted"/>
<accession>A0ABY2X3I6</accession>
<dbReference type="Pfam" id="PF01527">
    <property type="entry name" value="HTH_Tnp_1"/>
    <property type="match status" value="1"/>
</dbReference>
<dbReference type="Proteomes" id="UP001193035">
    <property type="component" value="Unassembled WGS sequence"/>
</dbReference>
<sequence length="50" mass="5417">MPKNRFRDEQIACALKQAESEARAGEICSNMGIAAASLHRWKKVCAGLGV</sequence>
<reference evidence="1 2" key="1">
    <citation type="submission" date="2019-05" db="EMBL/GenBank/DDBJ databases">
        <title>Ruegeria sp. nov., isolated from tidal flat.</title>
        <authorList>
            <person name="Kim W."/>
        </authorList>
    </citation>
    <scope>NUCLEOTIDE SEQUENCE [LARGE SCALE GENOMIC DNA]</scope>
    <source>
        <strain evidence="1 2">CAU 1488</strain>
    </source>
</reference>
<evidence type="ECO:0000313" key="1">
    <source>
        <dbReference type="EMBL" id="TMV09952.1"/>
    </source>
</evidence>
<protein>
    <recommendedName>
        <fullName evidence="3">Transposase</fullName>
    </recommendedName>
</protein>
<dbReference type="InterPro" id="IPR002514">
    <property type="entry name" value="Transposase_8"/>
</dbReference>
<name>A0ABY2X3I6_9RHOB</name>